<accession>A0A0L6JGX4</accession>
<dbReference type="EMBL" id="LGTC01000001">
    <property type="protein sequence ID" value="KNY24960.1"/>
    <property type="molecule type" value="Genomic_DNA"/>
</dbReference>
<dbReference type="Pfam" id="PF12833">
    <property type="entry name" value="HTH_18"/>
    <property type="match status" value="1"/>
</dbReference>
<name>A0A0L6JGX4_9FIRM</name>
<evidence type="ECO:0000313" key="6">
    <source>
        <dbReference type="Proteomes" id="UP000036923"/>
    </source>
</evidence>
<dbReference type="PROSITE" id="PS00041">
    <property type="entry name" value="HTH_ARAC_FAMILY_1"/>
    <property type="match status" value="1"/>
</dbReference>
<dbReference type="RefSeq" id="WP_050752959.1">
    <property type="nucleotide sequence ID" value="NZ_JQKC01000009.1"/>
</dbReference>
<dbReference type="Pfam" id="PF02311">
    <property type="entry name" value="AraC_binding"/>
    <property type="match status" value="1"/>
</dbReference>
<dbReference type="OrthoDB" id="9813413at2"/>
<dbReference type="CDD" id="cd06986">
    <property type="entry name" value="cupin_MmsR-like_N"/>
    <property type="match status" value="1"/>
</dbReference>
<evidence type="ECO:0000256" key="3">
    <source>
        <dbReference type="ARBA" id="ARBA00023163"/>
    </source>
</evidence>
<dbReference type="GO" id="GO:0003700">
    <property type="term" value="F:DNA-binding transcription factor activity"/>
    <property type="evidence" value="ECO:0007669"/>
    <property type="project" value="InterPro"/>
</dbReference>
<keyword evidence="3" id="KW-0804">Transcription</keyword>
<dbReference type="InterPro" id="IPR018062">
    <property type="entry name" value="HTH_AraC-typ_CS"/>
</dbReference>
<comment type="caution">
    <text evidence="5">The sequence shown here is derived from an EMBL/GenBank/DDBJ whole genome shotgun (WGS) entry which is preliminary data.</text>
</comment>
<sequence>MAQFNVCSNYMNSNIDLSLYNYGLEHCKPGYFGTQDIMDQFSIYFILDGTGSCNINNQNYSLEKGSGFLIPPDCLSYLKSSIETPLTYYWIGFDGINASYYLKRAYIDQQNPIFTFEKTEFVKSCFNEMLKTQSNDDNREIKLHSLLYLLLLFLIENAKIINTNKRSNNTRYSYINQATQFIYSNYSKKITVHDIAKYLSLDRKYLSKIFHEILNTTPKEFIIKYRIEKACELLTNPSNTISYISNAVGYNDPLQFSKIFKKSKGISPKKYKDAAALKL</sequence>
<gene>
    <name evidence="5" type="ORF">Bccel_0217</name>
</gene>
<proteinExistence type="predicted"/>
<evidence type="ECO:0000259" key="4">
    <source>
        <dbReference type="PROSITE" id="PS01124"/>
    </source>
</evidence>
<keyword evidence="1" id="KW-0805">Transcription regulation</keyword>
<dbReference type="PANTHER" id="PTHR43280:SF28">
    <property type="entry name" value="HTH-TYPE TRANSCRIPTIONAL ACTIVATOR RHAS"/>
    <property type="match status" value="1"/>
</dbReference>
<feature type="domain" description="HTH araC/xylS-type" evidence="4">
    <location>
        <begin position="176"/>
        <end position="274"/>
    </location>
</feature>
<dbReference type="Gene3D" id="1.10.10.60">
    <property type="entry name" value="Homeodomain-like"/>
    <property type="match status" value="2"/>
</dbReference>
<dbReference type="InterPro" id="IPR014710">
    <property type="entry name" value="RmlC-like_jellyroll"/>
</dbReference>
<dbReference type="GO" id="GO:0043565">
    <property type="term" value="F:sequence-specific DNA binding"/>
    <property type="evidence" value="ECO:0007669"/>
    <property type="project" value="InterPro"/>
</dbReference>
<dbReference type="SUPFAM" id="SSF51215">
    <property type="entry name" value="Regulatory protein AraC"/>
    <property type="match status" value="1"/>
</dbReference>
<dbReference type="InterPro" id="IPR003313">
    <property type="entry name" value="AraC-bd"/>
</dbReference>
<dbReference type="SMART" id="SM00342">
    <property type="entry name" value="HTH_ARAC"/>
    <property type="match status" value="1"/>
</dbReference>
<dbReference type="SUPFAM" id="SSF46689">
    <property type="entry name" value="Homeodomain-like"/>
    <property type="match status" value="2"/>
</dbReference>
<dbReference type="eggNOG" id="COG2207">
    <property type="taxonomic scope" value="Bacteria"/>
</dbReference>
<dbReference type="PANTHER" id="PTHR43280">
    <property type="entry name" value="ARAC-FAMILY TRANSCRIPTIONAL REGULATOR"/>
    <property type="match status" value="1"/>
</dbReference>
<protein>
    <submittedName>
        <fullName evidence="5">Transcriptional regulator, AraC family</fullName>
    </submittedName>
</protein>
<organism evidence="5 6">
    <name type="scientific">Pseudobacteroides cellulosolvens ATCC 35603 = DSM 2933</name>
    <dbReference type="NCBI Taxonomy" id="398512"/>
    <lineage>
        <taxon>Bacteria</taxon>
        <taxon>Bacillati</taxon>
        <taxon>Bacillota</taxon>
        <taxon>Clostridia</taxon>
        <taxon>Eubacteriales</taxon>
        <taxon>Oscillospiraceae</taxon>
        <taxon>Pseudobacteroides</taxon>
    </lineage>
</organism>
<evidence type="ECO:0000256" key="1">
    <source>
        <dbReference type="ARBA" id="ARBA00023015"/>
    </source>
</evidence>
<dbReference type="PROSITE" id="PS01124">
    <property type="entry name" value="HTH_ARAC_FAMILY_2"/>
    <property type="match status" value="1"/>
</dbReference>
<dbReference type="InterPro" id="IPR037923">
    <property type="entry name" value="HTH-like"/>
</dbReference>
<dbReference type="STRING" id="398512.Bccel_0217"/>
<evidence type="ECO:0000256" key="2">
    <source>
        <dbReference type="ARBA" id="ARBA00023125"/>
    </source>
</evidence>
<keyword evidence="2" id="KW-0238">DNA-binding</keyword>
<dbReference type="InterPro" id="IPR018060">
    <property type="entry name" value="HTH_AraC"/>
</dbReference>
<reference evidence="6" key="1">
    <citation type="submission" date="2015-07" db="EMBL/GenBank/DDBJ databases">
        <title>Near-Complete Genome Sequence of the Cellulolytic Bacterium Bacteroides (Pseudobacteroides) cellulosolvens ATCC 35603.</title>
        <authorList>
            <person name="Dassa B."/>
            <person name="Utturkar S.M."/>
            <person name="Klingeman D.M."/>
            <person name="Hurt R.A."/>
            <person name="Keller M."/>
            <person name="Xu J."/>
            <person name="Reddy Y.H.K."/>
            <person name="Borovok I."/>
            <person name="Grinberg I.R."/>
            <person name="Lamed R."/>
            <person name="Zhivin O."/>
            <person name="Bayer E.A."/>
            <person name="Brown S.D."/>
        </authorList>
    </citation>
    <scope>NUCLEOTIDE SEQUENCE [LARGE SCALE GENOMIC DNA]</scope>
    <source>
        <strain evidence="6">DSM 2933</strain>
    </source>
</reference>
<evidence type="ECO:0000313" key="5">
    <source>
        <dbReference type="EMBL" id="KNY24960.1"/>
    </source>
</evidence>
<dbReference type="Proteomes" id="UP000036923">
    <property type="component" value="Unassembled WGS sequence"/>
</dbReference>
<dbReference type="InterPro" id="IPR009057">
    <property type="entry name" value="Homeodomain-like_sf"/>
</dbReference>
<dbReference type="Gene3D" id="2.60.120.10">
    <property type="entry name" value="Jelly Rolls"/>
    <property type="match status" value="1"/>
</dbReference>
<dbReference type="AlphaFoldDB" id="A0A0L6JGX4"/>
<keyword evidence="6" id="KW-1185">Reference proteome</keyword>